<dbReference type="EMBL" id="PVTR01000001">
    <property type="protein sequence ID" value="PRY90472.1"/>
    <property type="molecule type" value="Genomic_DNA"/>
</dbReference>
<evidence type="ECO:0000313" key="2">
    <source>
        <dbReference type="Proteomes" id="UP000238157"/>
    </source>
</evidence>
<gene>
    <name evidence="1" type="ORF">CLW00_101131</name>
</gene>
<keyword evidence="2" id="KW-1185">Reference proteome</keyword>
<protein>
    <submittedName>
        <fullName evidence="1">Uncharacterized protein</fullName>
    </submittedName>
</protein>
<evidence type="ECO:0000313" key="1">
    <source>
        <dbReference type="EMBL" id="PRY90472.1"/>
    </source>
</evidence>
<dbReference type="AlphaFoldDB" id="A0A2T0WUT9"/>
<dbReference type="RefSeq" id="WP_106131722.1">
    <property type="nucleotide sequence ID" value="NZ_PVTR01000001.1"/>
</dbReference>
<proteinExistence type="predicted"/>
<dbReference type="OrthoDB" id="978748at2"/>
<sequence>MQIPSLAMLKKELSLLDEKELVATVLELAKYSRDNKAFLYFKLFEKENPRIFIESAIEEIDEAFMSANTRHYHVAKKSIQGIRRKLNKTLKLSKNKIAHIELIIHFCKEMKAYGYLEYRHPVIDNLYKIQVGKVEKLIAGLHEDLQYDYQQLLEEIS</sequence>
<comment type="caution">
    <text evidence="1">The sequence shown here is derived from an EMBL/GenBank/DDBJ whole genome shotgun (WGS) entry which is preliminary data.</text>
</comment>
<accession>A0A2T0WUT9</accession>
<reference evidence="1 2" key="1">
    <citation type="submission" date="2018-03" db="EMBL/GenBank/DDBJ databases">
        <title>Genomic Encyclopedia of Archaeal and Bacterial Type Strains, Phase II (KMG-II): from individual species to whole genera.</title>
        <authorList>
            <person name="Goeker M."/>
        </authorList>
    </citation>
    <scope>NUCLEOTIDE SEQUENCE [LARGE SCALE GENOMIC DNA]</scope>
    <source>
        <strain evidence="1 2">DSM 27929</strain>
    </source>
</reference>
<organism evidence="1 2">
    <name type="scientific">Mongoliibacter ruber</name>
    <dbReference type="NCBI Taxonomy" id="1750599"/>
    <lineage>
        <taxon>Bacteria</taxon>
        <taxon>Pseudomonadati</taxon>
        <taxon>Bacteroidota</taxon>
        <taxon>Cytophagia</taxon>
        <taxon>Cytophagales</taxon>
        <taxon>Cyclobacteriaceae</taxon>
        <taxon>Mongoliibacter</taxon>
    </lineage>
</organism>
<name>A0A2T0WUT9_9BACT</name>
<dbReference type="Proteomes" id="UP000238157">
    <property type="component" value="Unassembled WGS sequence"/>
</dbReference>